<sequence>MATLLAPSLSVSAQFVVDGVARTTEIGTGPGKYQLAAAYTGNHLDADRGLKALYVGSTATTLNLMLVGSAESSTGGFRALVLYLNTPARPGAPAGTALPGGSDGLSPLKHRPTMDMVVDYGFRVSVGATTGTTTDVFFSNVSYVTGTAITAGTDAYIGQGSKAGAPVVAAATTPLPGTKYAYLNTANLTANTTNAGLEIEIPLAAFGPGVAAGSRIDLFAAYTDGAGVFYSETIPAISGRTTTLGTDPDFAAITGTQALAYEMGAGVLAARSATPSAFAFGLYPNPAQATATVAYTVPGGKQAVSLAVYNALGQRVHALPPTPQAGPQQVKLGGLPAGAYLVKLQIGDQYTSGKLIIE</sequence>
<accession>A0ABQ2A814</accession>
<feature type="domain" description="Secretion system C-terminal sorting" evidence="1">
    <location>
        <begin position="282"/>
        <end position="357"/>
    </location>
</feature>
<dbReference type="InterPro" id="IPR026444">
    <property type="entry name" value="Secre_tail"/>
</dbReference>
<keyword evidence="3" id="KW-1185">Reference proteome</keyword>
<evidence type="ECO:0000313" key="2">
    <source>
        <dbReference type="EMBL" id="GGH87352.1"/>
    </source>
</evidence>
<dbReference type="NCBIfam" id="TIGR04183">
    <property type="entry name" value="Por_Secre_tail"/>
    <property type="match status" value="1"/>
</dbReference>
<evidence type="ECO:0000313" key="3">
    <source>
        <dbReference type="Proteomes" id="UP000637774"/>
    </source>
</evidence>
<proteinExistence type="predicted"/>
<dbReference type="Pfam" id="PF18962">
    <property type="entry name" value="Por_Secre_tail"/>
    <property type="match status" value="1"/>
</dbReference>
<organism evidence="2 3">
    <name type="scientific">Hymenobacter frigidus</name>
    <dbReference type="NCBI Taxonomy" id="1524095"/>
    <lineage>
        <taxon>Bacteria</taxon>
        <taxon>Pseudomonadati</taxon>
        <taxon>Bacteroidota</taxon>
        <taxon>Cytophagia</taxon>
        <taxon>Cytophagales</taxon>
        <taxon>Hymenobacteraceae</taxon>
        <taxon>Hymenobacter</taxon>
    </lineage>
</organism>
<name>A0ABQ2A814_9BACT</name>
<comment type="caution">
    <text evidence="2">The sequence shown here is derived from an EMBL/GenBank/DDBJ whole genome shotgun (WGS) entry which is preliminary data.</text>
</comment>
<dbReference type="RefSeq" id="WP_188562519.1">
    <property type="nucleotide sequence ID" value="NZ_BMGY01000024.1"/>
</dbReference>
<dbReference type="Proteomes" id="UP000637774">
    <property type="component" value="Unassembled WGS sequence"/>
</dbReference>
<evidence type="ECO:0000259" key="1">
    <source>
        <dbReference type="Pfam" id="PF18962"/>
    </source>
</evidence>
<gene>
    <name evidence="2" type="ORF">GCM10011495_26060</name>
</gene>
<protein>
    <recommendedName>
        <fullName evidence="1">Secretion system C-terminal sorting domain-containing protein</fullName>
    </recommendedName>
</protein>
<dbReference type="EMBL" id="BMGY01000024">
    <property type="protein sequence ID" value="GGH87352.1"/>
    <property type="molecule type" value="Genomic_DNA"/>
</dbReference>
<reference evidence="3" key="1">
    <citation type="journal article" date="2019" name="Int. J. Syst. Evol. Microbiol.">
        <title>The Global Catalogue of Microorganisms (GCM) 10K type strain sequencing project: providing services to taxonomists for standard genome sequencing and annotation.</title>
        <authorList>
            <consortium name="The Broad Institute Genomics Platform"/>
            <consortium name="The Broad Institute Genome Sequencing Center for Infectious Disease"/>
            <person name="Wu L."/>
            <person name="Ma J."/>
        </authorList>
    </citation>
    <scope>NUCLEOTIDE SEQUENCE [LARGE SCALE GENOMIC DNA]</scope>
    <source>
        <strain evidence="3">CGMCC 1.14966</strain>
    </source>
</reference>